<keyword evidence="1" id="KW-0175">Coiled coil</keyword>
<feature type="domain" description="TLDc" evidence="2">
    <location>
        <begin position="232"/>
        <end position="409"/>
    </location>
</feature>
<dbReference type="Proteomes" id="UP000692954">
    <property type="component" value="Unassembled WGS sequence"/>
</dbReference>
<dbReference type="InterPro" id="IPR006571">
    <property type="entry name" value="TLDc_dom"/>
</dbReference>
<comment type="caution">
    <text evidence="3">The sequence shown here is derived from an EMBL/GenBank/DDBJ whole genome shotgun (WGS) entry which is preliminary data.</text>
</comment>
<dbReference type="PANTHER" id="PTHR23354:SF122">
    <property type="entry name" value="GTPASE-ACTIVATING PROTEIN SKYWALKER"/>
    <property type="match status" value="1"/>
</dbReference>
<dbReference type="AlphaFoldDB" id="A0A8S1RIT4"/>
<evidence type="ECO:0000313" key="4">
    <source>
        <dbReference type="Proteomes" id="UP000692954"/>
    </source>
</evidence>
<reference evidence="3" key="1">
    <citation type="submission" date="2021-01" db="EMBL/GenBank/DDBJ databases">
        <authorList>
            <consortium name="Genoscope - CEA"/>
            <person name="William W."/>
        </authorList>
    </citation>
    <scope>NUCLEOTIDE SEQUENCE</scope>
</reference>
<feature type="coiled-coil region" evidence="1">
    <location>
        <begin position="82"/>
        <end position="116"/>
    </location>
</feature>
<evidence type="ECO:0000256" key="1">
    <source>
        <dbReference type="SAM" id="Coils"/>
    </source>
</evidence>
<evidence type="ECO:0000259" key="2">
    <source>
        <dbReference type="PROSITE" id="PS51886"/>
    </source>
</evidence>
<organism evidence="3 4">
    <name type="scientific">Paramecium sonneborni</name>
    <dbReference type="NCBI Taxonomy" id="65129"/>
    <lineage>
        <taxon>Eukaryota</taxon>
        <taxon>Sar</taxon>
        <taxon>Alveolata</taxon>
        <taxon>Ciliophora</taxon>
        <taxon>Intramacronucleata</taxon>
        <taxon>Oligohymenophorea</taxon>
        <taxon>Peniculida</taxon>
        <taxon>Parameciidae</taxon>
        <taxon>Paramecium</taxon>
    </lineage>
</organism>
<dbReference type="PANTHER" id="PTHR23354">
    <property type="entry name" value="NUCLEOLAR PROTEIN 7/ESTROGEN RECEPTOR COACTIVATOR-RELATED"/>
    <property type="match status" value="1"/>
</dbReference>
<dbReference type="PROSITE" id="PS51886">
    <property type="entry name" value="TLDC"/>
    <property type="match status" value="1"/>
</dbReference>
<evidence type="ECO:0000313" key="3">
    <source>
        <dbReference type="EMBL" id="CAD8126869.1"/>
    </source>
</evidence>
<protein>
    <recommendedName>
        <fullName evidence="2">TLDc domain-containing protein</fullName>
    </recommendedName>
</protein>
<dbReference type="SMART" id="SM00584">
    <property type="entry name" value="TLDc"/>
    <property type="match status" value="1"/>
</dbReference>
<dbReference type="Pfam" id="PF07534">
    <property type="entry name" value="TLD"/>
    <property type="match status" value="1"/>
</dbReference>
<sequence>MKSLIPCQKHEGSYLHFIIYSKQKAEYLCELCQLELDNSEVKNDSQLIHIRSAFNSSEYLLSKLNLDTQLNQYFTELDEKNEKKINNILQDLKVQIKNLQNNLQAIEKELDQHQKCFLDKKKKIKNRLNLAIQFDQFKQFILNLQQLGDAINPQAIEENEKKLHQYFQDLKKNDSKDLNQTVENILIEILQPKDQMDEQYPQIKKLEEQLQLFRNSQIEFQKQIRKMNDGTRIRSILLLRSFSRKVENQISSKLNKIILSLQQVYFSSSDGLNGQTFWNKINGKSNLLMIFKSKSGNIFGGFSPCQWQLNLNNYVQDNSLSSFLFSQTHDQIYPLKEAHKQYAIYCNSTHIPCFGYNGDLYIYQDLNQGHSTLGISYQWDQYQNLNPKSSHLYGQITPNIQECEIYQVIFS</sequence>
<dbReference type="EMBL" id="CAJJDN010000171">
    <property type="protein sequence ID" value="CAD8126869.1"/>
    <property type="molecule type" value="Genomic_DNA"/>
</dbReference>
<proteinExistence type="predicted"/>
<dbReference type="OrthoDB" id="309150at2759"/>
<gene>
    <name evidence="3" type="ORF">PSON_ATCC_30995.1.T1710048</name>
</gene>
<name>A0A8S1RIT4_9CILI</name>
<keyword evidence="4" id="KW-1185">Reference proteome</keyword>
<accession>A0A8S1RIT4</accession>